<dbReference type="InterPro" id="IPR054296">
    <property type="entry name" value="DUF7032"/>
</dbReference>
<dbReference type="AlphaFoldDB" id="A0AAV1S2H7"/>
<reference evidence="4 5" key="1">
    <citation type="submission" date="2024-01" db="EMBL/GenBank/DDBJ databases">
        <authorList>
            <person name="Waweru B."/>
        </authorList>
    </citation>
    <scope>NUCLEOTIDE SEQUENCE [LARGE SCALE GENOMIC DNA]</scope>
</reference>
<dbReference type="InterPro" id="IPR011989">
    <property type="entry name" value="ARM-like"/>
</dbReference>
<evidence type="ECO:0000259" key="2">
    <source>
        <dbReference type="Pfam" id="PF07734"/>
    </source>
</evidence>
<dbReference type="SUPFAM" id="SSF48371">
    <property type="entry name" value="ARM repeat"/>
    <property type="match status" value="1"/>
</dbReference>
<gene>
    <name evidence="4" type="ORF">DCAF_LOCUS18300</name>
</gene>
<sequence>MAGALVASHMAKFLKCGRELRADRVKASRFGVAFYREIKGKHVDDYNSSINAELCFFYTNLTERKLKTQSDIDSILAKLNQNVKDCEILIKSGVLHDGILSGSSSKRELVRAEFRNLITRLQIGSTESKNAAMDSVLSLIPDDDKNVMVVVGQGIMPVLVRLLNCNSCFVTKEKSVAAISRILMVDSSEHVLIAEGLLLNKLNRILGSESGAIGSKGGICSLLEICQAGTHTSQSLASGVRVEKWRGTDEADEAINQSFQNANPNGQPYYLALAFDKSTPDYKFSGTTSHCCRGNPPKMKAEVFALKTNAWRRRPQVFNFGMLRFRKGIHVKGAIHWLATYAECSMTCESLLVAFDLAEEKFEVLPKLDLVQNLPSGLKVLGEFLCLCV</sequence>
<evidence type="ECO:0000313" key="4">
    <source>
        <dbReference type="EMBL" id="CAK7345568.1"/>
    </source>
</evidence>
<dbReference type="EMBL" id="CAWUPB010001168">
    <property type="protein sequence ID" value="CAK7345568.1"/>
    <property type="molecule type" value="Genomic_DNA"/>
</dbReference>
<organism evidence="4 5">
    <name type="scientific">Dovyalis caffra</name>
    <dbReference type="NCBI Taxonomy" id="77055"/>
    <lineage>
        <taxon>Eukaryota</taxon>
        <taxon>Viridiplantae</taxon>
        <taxon>Streptophyta</taxon>
        <taxon>Embryophyta</taxon>
        <taxon>Tracheophyta</taxon>
        <taxon>Spermatophyta</taxon>
        <taxon>Magnoliopsida</taxon>
        <taxon>eudicotyledons</taxon>
        <taxon>Gunneridae</taxon>
        <taxon>Pentapetalae</taxon>
        <taxon>rosids</taxon>
        <taxon>fabids</taxon>
        <taxon>Malpighiales</taxon>
        <taxon>Salicaceae</taxon>
        <taxon>Flacourtieae</taxon>
        <taxon>Dovyalis</taxon>
    </lineage>
</organism>
<accession>A0AAV1S2H7</accession>
<dbReference type="Gene3D" id="1.25.10.10">
    <property type="entry name" value="Leucine-rich Repeat Variant"/>
    <property type="match status" value="1"/>
</dbReference>
<dbReference type="Pfam" id="PF07734">
    <property type="entry name" value="FBA_1"/>
    <property type="match status" value="1"/>
</dbReference>
<dbReference type="Proteomes" id="UP001314170">
    <property type="component" value="Unassembled WGS sequence"/>
</dbReference>
<evidence type="ECO:0000256" key="1">
    <source>
        <dbReference type="ARBA" id="ARBA00022737"/>
    </source>
</evidence>
<keyword evidence="5" id="KW-1185">Reference proteome</keyword>
<dbReference type="InterPro" id="IPR006527">
    <property type="entry name" value="F-box-assoc_dom_typ1"/>
</dbReference>
<dbReference type="PANTHER" id="PTHR46043">
    <property type="entry name" value="ARM REPEAT SUPERFAMILY PROTEIN"/>
    <property type="match status" value="1"/>
</dbReference>
<dbReference type="InterPro" id="IPR016024">
    <property type="entry name" value="ARM-type_fold"/>
</dbReference>
<protein>
    <submittedName>
        <fullName evidence="4">Uncharacterized protein</fullName>
    </submittedName>
</protein>
<dbReference type="PANTHER" id="PTHR46043:SF13">
    <property type="entry name" value="ARM REPEAT SUPERFAMILY PROTEIN"/>
    <property type="match status" value="1"/>
</dbReference>
<dbReference type="Pfam" id="PF00514">
    <property type="entry name" value="Arm"/>
    <property type="match status" value="1"/>
</dbReference>
<feature type="domain" description="DUF7032" evidence="3">
    <location>
        <begin position="60"/>
        <end position="94"/>
    </location>
</feature>
<evidence type="ECO:0000313" key="5">
    <source>
        <dbReference type="Proteomes" id="UP001314170"/>
    </source>
</evidence>
<feature type="domain" description="F-box associated beta-propeller type 1" evidence="2">
    <location>
        <begin position="267"/>
        <end position="367"/>
    </location>
</feature>
<dbReference type="Pfam" id="PF23005">
    <property type="entry name" value="DUF7032"/>
    <property type="match status" value="1"/>
</dbReference>
<dbReference type="InterPro" id="IPR000225">
    <property type="entry name" value="Armadillo"/>
</dbReference>
<evidence type="ECO:0000259" key="3">
    <source>
        <dbReference type="Pfam" id="PF23005"/>
    </source>
</evidence>
<name>A0AAV1S2H7_9ROSI</name>
<comment type="caution">
    <text evidence="4">The sequence shown here is derived from an EMBL/GenBank/DDBJ whole genome shotgun (WGS) entry which is preliminary data.</text>
</comment>
<keyword evidence="1" id="KW-0677">Repeat</keyword>
<proteinExistence type="predicted"/>